<dbReference type="Gene3D" id="3.40.50.300">
    <property type="entry name" value="P-loop containing nucleotide triphosphate hydrolases"/>
    <property type="match status" value="1"/>
</dbReference>
<dbReference type="PANTHER" id="PTHR44688">
    <property type="entry name" value="DNA-BINDING TRANSCRIPTIONAL ACTIVATOR DEVR_DOSR"/>
    <property type="match status" value="1"/>
</dbReference>
<dbReference type="Gene3D" id="1.25.40.10">
    <property type="entry name" value="Tetratricopeptide repeat domain"/>
    <property type="match status" value="1"/>
</dbReference>
<dbReference type="Pfam" id="PF00196">
    <property type="entry name" value="GerE"/>
    <property type="match status" value="1"/>
</dbReference>
<dbReference type="InterPro" id="IPR027417">
    <property type="entry name" value="P-loop_NTPase"/>
</dbReference>
<name>A0A8J3MZK6_9CHLR</name>
<dbReference type="InterPro" id="IPR041617">
    <property type="entry name" value="TPR_MalT"/>
</dbReference>
<dbReference type="PANTHER" id="PTHR44688:SF16">
    <property type="entry name" value="DNA-BINDING TRANSCRIPTIONAL ACTIVATOR DEVR_DOSR"/>
    <property type="match status" value="1"/>
</dbReference>
<dbReference type="SUPFAM" id="SSF48452">
    <property type="entry name" value="TPR-like"/>
    <property type="match status" value="1"/>
</dbReference>
<dbReference type="RefSeq" id="WP_220201281.1">
    <property type="nucleotide sequence ID" value="NZ_BNJK01000001.1"/>
</dbReference>
<dbReference type="Proteomes" id="UP000597444">
    <property type="component" value="Unassembled WGS sequence"/>
</dbReference>
<dbReference type="InterPro" id="IPR016032">
    <property type="entry name" value="Sig_transdc_resp-reg_C-effctor"/>
</dbReference>
<protein>
    <submittedName>
        <fullName evidence="5">LuxR family transcriptional regulator</fullName>
    </submittedName>
</protein>
<dbReference type="Pfam" id="PF17874">
    <property type="entry name" value="TPR_MalT"/>
    <property type="match status" value="1"/>
</dbReference>
<proteinExistence type="predicted"/>
<reference evidence="5" key="1">
    <citation type="submission" date="2020-10" db="EMBL/GenBank/DDBJ databases">
        <title>Taxonomic study of unclassified bacteria belonging to the class Ktedonobacteria.</title>
        <authorList>
            <person name="Yabe S."/>
            <person name="Wang C.M."/>
            <person name="Zheng Y."/>
            <person name="Sakai Y."/>
            <person name="Cavaletti L."/>
            <person name="Monciardini P."/>
            <person name="Donadio S."/>
        </authorList>
    </citation>
    <scope>NUCLEOTIDE SEQUENCE</scope>
    <source>
        <strain evidence="5">ID150040</strain>
    </source>
</reference>
<dbReference type="InterPro" id="IPR000792">
    <property type="entry name" value="Tscrpt_reg_LuxR_C"/>
</dbReference>
<keyword evidence="2" id="KW-0238">DNA-binding</keyword>
<accession>A0A8J3MZK6</accession>
<dbReference type="PRINTS" id="PR00038">
    <property type="entry name" value="HTHLUXR"/>
</dbReference>
<dbReference type="EMBL" id="BNJK01000001">
    <property type="protein sequence ID" value="GHO90310.1"/>
    <property type="molecule type" value="Genomic_DNA"/>
</dbReference>
<dbReference type="InterPro" id="IPR011990">
    <property type="entry name" value="TPR-like_helical_dom_sf"/>
</dbReference>
<dbReference type="InterPro" id="IPR059106">
    <property type="entry name" value="WHD_MalT"/>
</dbReference>
<dbReference type="SUPFAM" id="SSF46894">
    <property type="entry name" value="C-terminal effector domain of the bipartite response regulators"/>
    <property type="match status" value="1"/>
</dbReference>
<evidence type="ECO:0000313" key="6">
    <source>
        <dbReference type="Proteomes" id="UP000597444"/>
    </source>
</evidence>
<evidence type="ECO:0000256" key="2">
    <source>
        <dbReference type="ARBA" id="ARBA00023125"/>
    </source>
</evidence>
<feature type="domain" description="HTH luxR-type" evidence="4">
    <location>
        <begin position="860"/>
        <end position="925"/>
    </location>
</feature>
<sequence length="931" mass="104829">MDSANYGDSSSRFPTQGPLDQLLAAKFFVPTLPGTYFARPRLTALLDAGLQSQAILVSAAAGFGKTTLLSGWVRMFRPNDPHTAWISLDTCDNVPSQFWIYVLAALERCKSGISALPLTFLQKESQPAWQAMLTALINNLAQCSERMVLVLDNYDKITEPTIHALISFLVEHLPPTLCLVLSTRANLPFSLARLRARVQIQELRTEQLRYTQEETTIFLRKAVDFRFSEQDMQEVQSRTQGWCAGLHLAALALRGRSNPRDLLHELHGSQRAILEYLLDEVVQQQSSRVQNFLLQTSILDRLFPALCNAVLEQQDSQSILEEMEHANLFLSPLDEEHQWYTYHPLFAEALRHRLQQISPDNVSILNLRASQWYDSHLYENEAIQHAIYIQEWSRVTELIERIPSQSIWSRLNAPFWIEHLPPDVVRTRPRLCLAYTHALFWNTPSRITKDWLRDARMAWAVLHAREENATGITPAQKPEASTRLLGEIAALQAVVVGFYDGDAGATRAYCNEALTHLVEQQQAAHVQVTFAQSLAALSLGHFELAIQLLQAGNTAAAAEGDTALANICLTRASWDITMAGRLHDAWQFTEHTIQRAQTPDGHLPVTVCWTYARQADILREWNRLKEAQHLVEQAIQFGEQAEITALLPLGYTILLKLALSRGDLEEAARANQLLEDSWKRMPAPYCYALYSNVDQVRFWLACRDLERARQWAKNLEREEPLVSPLARERQGVSLARIALTESQPDRALALLAPLIVRAKATGRWAHVLEMWLLQAQAYQMRLQSQEALATLAQAVNLAAPEGYIRCFVDEGVQMADLLGRLKKQGHQGDSISYLETLLTAFDDAHEVQMRQAKKEQSDVSSPLLDLLSAREYEVLRLVAQGASNQMIAETLAISNDTARHHVSNILSKLGVTNRTQAAIRARILGLLSSAS</sequence>
<dbReference type="InterPro" id="IPR036388">
    <property type="entry name" value="WH-like_DNA-bd_sf"/>
</dbReference>
<evidence type="ECO:0000259" key="4">
    <source>
        <dbReference type="PROSITE" id="PS50043"/>
    </source>
</evidence>
<evidence type="ECO:0000256" key="3">
    <source>
        <dbReference type="ARBA" id="ARBA00023163"/>
    </source>
</evidence>
<keyword evidence="1" id="KW-0805">Transcription regulation</keyword>
<dbReference type="Gene3D" id="1.10.10.10">
    <property type="entry name" value="Winged helix-like DNA-binding domain superfamily/Winged helix DNA-binding domain"/>
    <property type="match status" value="1"/>
</dbReference>
<dbReference type="CDD" id="cd06170">
    <property type="entry name" value="LuxR_C_like"/>
    <property type="match status" value="1"/>
</dbReference>
<keyword evidence="3" id="KW-0804">Transcription</keyword>
<dbReference type="Pfam" id="PF25873">
    <property type="entry name" value="WHD_MalT"/>
    <property type="match status" value="1"/>
</dbReference>
<evidence type="ECO:0000256" key="1">
    <source>
        <dbReference type="ARBA" id="ARBA00023015"/>
    </source>
</evidence>
<organism evidence="5 6">
    <name type="scientific">Reticulibacter mediterranei</name>
    <dbReference type="NCBI Taxonomy" id="2778369"/>
    <lineage>
        <taxon>Bacteria</taxon>
        <taxon>Bacillati</taxon>
        <taxon>Chloroflexota</taxon>
        <taxon>Ktedonobacteria</taxon>
        <taxon>Ktedonobacterales</taxon>
        <taxon>Reticulibacteraceae</taxon>
        <taxon>Reticulibacter</taxon>
    </lineage>
</organism>
<dbReference type="SUPFAM" id="SSF52540">
    <property type="entry name" value="P-loop containing nucleoside triphosphate hydrolases"/>
    <property type="match status" value="1"/>
</dbReference>
<dbReference type="PROSITE" id="PS50043">
    <property type="entry name" value="HTH_LUXR_2"/>
    <property type="match status" value="1"/>
</dbReference>
<dbReference type="GO" id="GO:0003677">
    <property type="term" value="F:DNA binding"/>
    <property type="evidence" value="ECO:0007669"/>
    <property type="project" value="UniProtKB-KW"/>
</dbReference>
<keyword evidence="6" id="KW-1185">Reference proteome</keyword>
<evidence type="ECO:0000313" key="5">
    <source>
        <dbReference type="EMBL" id="GHO90310.1"/>
    </source>
</evidence>
<comment type="caution">
    <text evidence="5">The sequence shown here is derived from an EMBL/GenBank/DDBJ whole genome shotgun (WGS) entry which is preliminary data.</text>
</comment>
<dbReference type="SMART" id="SM00421">
    <property type="entry name" value="HTH_LUXR"/>
    <property type="match status" value="1"/>
</dbReference>
<dbReference type="AlphaFoldDB" id="A0A8J3MZK6"/>
<dbReference type="GO" id="GO:0006355">
    <property type="term" value="P:regulation of DNA-templated transcription"/>
    <property type="evidence" value="ECO:0007669"/>
    <property type="project" value="InterPro"/>
</dbReference>
<gene>
    <name evidence="5" type="ORF">KSF_003580</name>
</gene>